<dbReference type="Pfam" id="PF12399">
    <property type="entry name" value="BCA_ABC_TP_C"/>
    <property type="match status" value="1"/>
</dbReference>
<evidence type="ECO:0000313" key="6">
    <source>
        <dbReference type="Proteomes" id="UP000609121"/>
    </source>
</evidence>
<reference evidence="5" key="1">
    <citation type="submission" date="2020-09" db="EMBL/GenBank/DDBJ databases">
        <title>A novel bacterium of genus Mangrovicoccus, isolated from South China Sea.</title>
        <authorList>
            <person name="Huang H."/>
            <person name="Mo K."/>
            <person name="Hu Y."/>
        </authorList>
    </citation>
    <scope>NUCLEOTIDE SEQUENCE</scope>
    <source>
        <strain evidence="5">HB182678</strain>
    </source>
</reference>
<proteinExistence type="predicted"/>
<dbReference type="InterPro" id="IPR017871">
    <property type="entry name" value="ABC_transporter-like_CS"/>
</dbReference>
<name>A0A8J6YX13_9RHOB</name>
<dbReference type="InterPro" id="IPR032823">
    <property type="entry name" value="BCA_ABC_TP_C"/>
</dbReference>
<accession>A0A8J6YX13</accession>
<dbReference type="PROSITE" id="PS50893">
    <property type="entry name" value="ABC_TRANSPORTER_2"/>
    <property type="match status" value="1"/>
</dbReference>
<dbReference type="Proteomes" id="UP000609121">
    <property type="component" value="Unassembled WGS sequence"/>
</dbReference>
<dbReference type="AlphaFoldDB" id="A0A8J6YX13"/>
<dbReference type="GO" id="GO:0016887">
    <property type="term" value="F:ATP hydrolysis activity"/>
    <property type="evidence" value="ECO:0007669"/>
    <property type="project" value="InterPro"/>
</dbReference>
<evidence type="ECO:0000313" key="5">
    <source>
        <dbReference type="EMBL" id="MBE3637613.1"/>
    </source>
</evidence>
<keyword evidence="6" id="KW-1185">Reference proteome</keyword>
<dbReference type="PANTHER" id="PTHR45772">
    <property type="entry name" value="CONSERVED COMPONENT OF ABC TRANSPORTER FOR NATURAL AMINO ACIDS-RELATED"/>
    <property type="match status" value="1"/>
</dbReference>
<dbReference type="GO" id="GO:0005524">
    <property type="term" value="F:ATP binding"/>
    <property type="evidence" value="ECO:0007669"/>
    <property type="project" value="UniProtKB-KW"/>
</dbReference>
<evidence type="ECO:0000256" key="3">
    <source>
        <dbReference type="ARBA" id="ARBA00022840"/>
    </source>
</evidence>
<feature type="domain" description="ABC transporter" evidence="4">
    <location>
        <begin position="5"/>
        <end position="246"/>
    </location>
</feature>
<dbReference type="PROSITE" id="PS00211">
    <property type="entry name" value="ABC_TRANSPORTER_1"/>
    <property type="match status" value="1"/>
</dbReference>
<dbReference type="InterPro" id="IPR003439">
    <property type="entry name" value="ABC_transporter-like_ATP-bd"/>
</dbReference>
<dbReference type="RefSeq" id="WP_193180436.1">
    <property type="nucleotide sequence ID" value="NZ_JACVXA010000010.1"/>
</dbReference>
<protein>
    <submittedName>
        <fullName evidence="5">ABC transporter ATP-binding protein</fullName>
    </submittedName>
</protein>
<evidence type="ECO:0000256" key="2">
    <source>
        <dbReference type="ARBA" id="ARBA00022741"/>
    </source>
</evidence>
<keyword evidence="1" id="KW-0813">Transport</keyword>
<dbReference type="CDD" id="cd03219">
    <property type="entry name" value="ABC_Mj1267_LivG_branched"/>
    <property type="match status" value="1"/>
</dbReference>
<keyword evidence="3 5" id="KW-0067">ATP-binding</keyword>
<comment type="caution">
    <text evidence="5">The sequence shown here is derived from an EMBL/GenBank/DDBJ whole genome shotgun (WGS) entry which is preliminary data.</text>
</comment>
<dbReference type="Gene3D" id="3.40.50.300">
    <property type="entry name" value="P-loop containing nucleotide triphosphate hydrolases"/>
    <property type="match status" value="1"/>
</dbReference>
<dbReference type="Pfam" id="PF00005">
    <property type="entry name" value="ABC_tran"/>
    <property type="match status" value="1"/>
</dbReference>
<dbReference type="SUPFAM" id="SSF52540">
    <property type="entry name" value="P-loop containing nucleoside triphosphate hydrolases"/>
    <property type="match status" value="1"/>
</dbReference>
<dbReference type="GO" id="GO:0005886">
    <property type="term" value="C:plasma membrane"/>
    <property type="evidence" value="ECO:0007669"/>
    <property type="project" value="TreeGrafter"/>
</dbReference>
<dbReference type="InterPro" id="IPR003593">
    <property type="entry name" value="AAA+_ATPase"/>
</dbReference>
<dbReference type="PANTHER" id="PTHR45772:SF2">
    <property type="entry name" value="ABC TRANSPORTER ATP-BINDING PROTEIN"/>
    <property type="match status" value="1"/>
</dbReference>
<organism evidence="5 6">
    <name type="scientific">Mangrovicoccus algicola</name>
    <dbReference type="NCBI Taxonomy" id="2771008"/>
    <lineage>
        <taxon>Bacteria</taxon>
        <taxon>Pseudomonadati</taxon>
        <taxon>Pseudomonadota</taxon>
        <taxon>Alphaproteobacteria</taxon>
        <taxon>Rhodobacterales</taxon>
        <taxon>Paracoccaceae</taxon>
        <taxon>Mangrovicoccus</taxon>
    </lineage>
</organism>
<dbReference type="InterPro" id="IPR051120">
    <property type="entry name" value="ABC_AA/LPS_Transport"/>
</dbReference>
<dbReference type="InterPro" id="IPR027417">
    <property type="entry name" value="P-loop_NTPase"/>
</dbReference>
<sequence length="249" mass="26683">MTEGLVVRGLSKRFGGLVVSDGLDFDLPPGARKALIGPNGAGKSTFANLVTGIHAPSSGSIRFDGADISDMDETARVRLGIAKTFQITTLFTGLTVRENLRLAVLERERRGFRLFCRADGDPEVEAEIAALMDQLALEPLADRVVERLAYGQQRLVELAMTLALKPRVLILDEPAAGVPGSETHLITDAIEALPADLAVLIIEHDMELVFRVARSIVVLVAGRILTEGTPAQIASDPQVRELYLGGAHG</sequence>
<keyword evidence="2" id="KW-0547">Nucleotide-binding</keyword>
<evidence type="ECO:0000259" key="4">
    <source>
        <dbReference type="PROSITE" id="PS50893"/>
    </source>
</evidence>
<dbReference type="SMART" id="SM00382">
    <property type="entry name" value="AAA"/>
    <property type="match status" value="1"/>
</dbReference>
<evidence type="ECO:0000256" key="1">
    <source>
        <dbReference type="ARBA" id="ARBA00022448"/>
    </source>
</evidence>
<gene>
    <name evidence="5" type="ORF">ICN82_05260</name>
</gene>
<dbReference type="EMBL" id="JACVXA010000010">
    <property type="protein sequence ID" value="MBE3637613.1"/>
    <property type="molecule type" value="Genomic_DNA"/>
</dbReference>